<gene>
    <name evidence="2" type="ORF">E2562_007705</name>
</gene>
<sequence length="78" mass="7982">MATKSCQAQAPHMGAPAAERTGGGSRVQTLPPPRRGQIKEQIIKDFAAAVARIIAALARSEKNGGGGGVPVSDDDTDK</sequence>
<evidence type="ECO:0000313" key="2">
    <source>
        <dbReference type="EMBL" id="KAF0923846.1"/>
    </source>
</evidence>
<dbReference type="AlphaFoldDB" id="A0A6G1EGX0"/>
<organism evidence="2 3">
    <name type="scientific">Oryza meyeriana var. granulata</name>
    <dbReference type="NCBI Taxonomy" id="110450"/>
    <lineage>
        <taxon>Eukaryota</taxon>
        <taxon>Viridiplantae</taxon>
        <taxon>Streptophyta</taxon>
        <taxon>Embryophyta</taxon>
        <taxon>Tracheophyta</taxon>
        <taxon>Spermatophyta</taxon>
        <taxon>Magnoliopsida</taxon>
        <taxon>Liliopsida</taxon>
        <taxon>Poales</taxon>
        <taxon>Poaceae</taxon>
        <taxon>BOP clade</taxon>
        <taxon>Oryzoideae</taxon>
        <taxon>Oryzeae</taxon>
        <taxon>Oryzinae</taxon>
        <taxon>Oryza</taxon>
        <taxon>Oryza meyeriana</taxon>
    </lineage>
</organism>
<evidence type="ECO:0000313" key="3">
    <source>
        <dbReference type="Proteomes" id="UP000479710"/>
    </source>
</evidence>
<feature type="region of interest" description="Disordered" evidence="1">
    <location>
        <begin position="59"/>
        <end position="78"/>
    </location>
</feature>
<comment type="caution">
    <text evidence="2">The sequence shown here is derived from an EMBL/GenBank/DDBJ whole genome shotgun (WGS) entry which is preliminary data.</text>
</comment>
<reference evidence="2 3" key="1">
    <citation type="submission" date="2019-11" db="EMBL/GenBank/DDBJ databases">
        <title>Whole genome sequence of Oryza granulata.</title>
        <authorList>
            <person name="Li W."/>
        </authorList>
    </citation>
    <scope>NUCLEOTIDE SEQUENCE [LARGE SCALE GENOMIC DNA]</scope>
    <source>
        <strain evidence="3">cv. Menghai</strain>
        <tissue evidence="2">Leaf</tissue>
    </source>
</reference>
<dbReference type="OrthoDB" id="692434at2759"/>
<accession>A0A6G1EGX0</accession>
<dbReference type="EMBL" id="SPHZ02000003">
    <property type="protein sequence ID" value="KAF0923846.1"/>
    <property type="molecule type" value="Genomic_DNA"/>
</dbReference>
<evidence type="ECO:0000256" key="1">
    <source>
        <dbReference type="SAM" id="MobiDB-lite"/>
    </source>
</evidence>
<protein>
    <submittedName>
        <fullName evidence="2">Uncharacterized protein</fullName>
    </submittedName>
</protein>
<feature type="region of interest" description="Disordered" evidence="1">
    <location>
        <begin position="1"/>
        <end position="37"/>
    </location>
</feature>
<dbReference type="Proteomes" id="UP000479710">
    <property type="component" value="Unassembled WGS sequence"/>
</dbReference>
<name>A0A6G1EGX0_9ORYZ</name>
<keyword evidence="3" id="KW-1185">Reference proteome</keyword>
<proteinExistence type="predicted"/>